<accession>A0ABQ0LYH7</accession>
<reference evidence="2" key="1">
    <citation type="submission" date="2014-09" db="EMBL/GenBank/DDBJ databases">
        <title>Genome sequence of the luminous mushroom Mycena chlorophos for searching fungal bioluminescence genes.</title>
        <authorList>
            <person name="Tanaka Y."/>
            <person name="Kasuga D."/>
            <person name="Oba Y."/>
            <person name="Hase S."/>
            <person name="Sato K."/>
            <person name="Oba Y."/>
            <person name="Sakakibara Y."/>
        </authorList>
    </citation>
    <scope>NUCLEOTIDE SEQUENCE</scope>
</reference>
<dbReference type="GO" id="GO:0016301">
    <property type="term" value="F:kinase activity"/>
    <property type="evidence" value="ECO:0007669"/>
    <property type="project" value="UniProtKB-KW"/>
</dbReference>
<gene>
    <name evidence="2" type="ORF">MCHLO_12370</name>
</gene>
<feature type="domain" description="Protein kinase" evidence="1">
    <location>
        <begin position="231"/>
        <end position="635"/>
    </location>
</feature>
<sequence length="635" mass="72300">MSSHDGHKAYKLVRQLKTVVGAELEFAFVAEDEVSLPLQRHLKSCFASSSSITESEIEEWLNNTSFYDPVSKRWTCMLENTTADSENTLYEPMVRILNAVISEFGHSEKCDASGKTIQRRLAKDTHRYPASPLQTYPDVCILASGGCITDDPAISKDLSYAQVAELEIYDSKLDIPLLELYAREVLVFIHQMNRNFVRVNIFTDNYLRVLQFDRAGCFYSQLIDYHSNPMFFIRLILLGSSFNEACVGFDRSIVWDNGRRKLKMKPNQLLSSREWVDNIDETSYEFDVDPIPIFAHLFIIKTYWRGEGRICESQFLRDFVGIKGIPQMLAFEDGVETIKTLRGLQTTEDMIADCKSPRVVFNRTLTRIVIPEYGGTLEQATCAHQFVCAVRDIVVAHRIIATSLPEEKRVLHADISPANLRLAHGEGESGVLIDFDLAKRIHDLVDGHESAETEAWTGTPRYHSIQVHLRNQPGLSHRQPIDDLESIYYVICEALYGYDENATQIPELPFGSEWLRSLTANEKELASFKTAFLYLPLWRVRRFPADADVVVLKQMMNDLHSMFREHTQALHQLMVAHEPEEDSGIVPDPPAYKLATTLDVYERFLRAIDEAIVKLDDAGPYLRPPTDAPPVESPP</sequence>
<organism evidence="2 3">
    <name type="scientific">Mycena chlorophos</name>
    <name type="common">Agaric fungus</name>
    <name type="synonym">Agaricus chlorophos</name>
    <dbReference type="NCBI Taxonomy" id="658473"/>
    <lineage>
        <taxon>Eukaryota</taxon>
        <taxon>Fungi</taxon>
        <taxon>Dikarya</taxon>
        <taxon>Basidiomycota</taxon>
        <taxon>Agaricomycotina</taxon>
        <taxon>Agaricomycetes</taxon>
        <taxon>Agaricomycetidae</taxon>
        <taxon>Agaricales</taxon>
        <taxon>Marasmiineae</taxon>
        <taxon>Mycenaceae</taxon>
        <taxon>Mycena</taxon>
    </lineage>
</organism>
<evidence type="ECO:0000259" key="1">
    <source>
        <dbReference type="PROSITE" id="PS50011"/>
    </source>
</evidence>
<dbReference type="Gene3D" id="1.10.510.10">
    <property type="entry name" value="Transferase(Phosphotransferase) domain 1"/>
    <property type="match status" value="1"/>
</dbReference>
<keyword evidence="3" id="KW-1185">Reference proteome</keyword>
<dbReference type="PROSITE" id="PS50011">
    <property type="entry name" value="PROTEIN_KINASE_DOM"/>
    <property type="match status" value="1"/>
</dbReference>
<proteinExistence type="predicted"/>
<evidence type="ECO:0000313" key="3">
    <source>
        <dbReference type="Proteomes" id="UP000815677"/>
    </source>
</evidence>
<keyword evidence="2" id="KW-0418">Kinase</keyword>
<dbReference type="InterPro" id="IPR011009">
    <property type="entry name" value="Kinase-like_dom_sf"/>
</dbReference>
<dbReference type="SUPFAM" id="SSF56112">
    <property type="entry name" value="Protein kinase-like (PK-like)"/>
    <property type="match status" value="1"/>
</dbReference>
<dbReference type="PANTHER" id="PTHR38248:SF2">
    <property type="entry name" value="FUNK1 11"/>
    <property type="match status" value="1"/>
</dbReference>
<keyword evidence="2" id="KW-0808">Transferase</keyword>
<dbReference type="InterPro" id="IPR040976">
    <property type="entry name" value="Pkinase_fungal"/>
</dbReference>
<dbReference type="PANTHER" id="PTHR38248">
    <property type="entry name" value="FUNK1 6"/>
    <property type="match status" value="1"/>
</dbReference>
<protein>
    <submittedName>
        <fullName evidence="2">Other/FunK1 protein kinase</fullName>
    </submittedName>
</protein>
<dbReference type="Proteomes" id="UP000815677">
    <property type="component" value="Unassembled WGS sequence"/>
</dbReference>
<dbReference type="InterPro" id="IPR000719">
    <property type="entry name" value="Prot_kinase_dom"/>
</dbReference>
<evidence type="ECO:0000313" key="2">
    <source>
        <dbReference type="EMBL" id="GAT55627.1"/>
    </source>
</evidence>
<name>A0ABQ0LYH7_MYCCL</name>
<dbReference type="EMBL" id="DF849045">
    <property type="protein sequence ID" value="GAT55627.1"/>
    <property type="molecule type" value="Genomic_DNA"/>
</dbReference>
<dbReference type="Pfam" id="PF17667">
    <property type="entry name" value="Pkinase_fungal"/>
    <property type="match status" value="1"/>
</dbReference>